<dbReference type="InParanoid" id="A0A1I1YQR0"/>
<dbReference type="Proteomes" id="UP000181976">
    <property type="component" value="Unassembled WGS sequence"/>
</dbReference>
<sequence>MFLLGIAGSVLPYFLALGMVLIYSLEAPAQKPDYAFNSDNSKRIIREHQPDRLLILSPEGPDFRVASHEFKNCPLKKCDRKEKEKAHPQRITFSFSRVVRAGRHLLRSELVKSQLSGFCWSGLSPPCRIC</sequence>
<keyword evidence="1" id="KW-0812">Transmembrane</keyword>
<evidence type="ECO:0000256" key="1">
    <source>
        <dbReference type="SAM" id="Phobius"/>
    </source>
</evidence>
<keyword evidence="1" id="KW-1133">Transmembrane helix</keyword>
<keyword evidence="1" id="KW-0472">Membrane</keyword>
<proteinExistence type="predicted"/>
<organism evidence="2 3">
    <name type="scientific">Thermophagus xiamenensis</name>
    <dbReference type="NCBI Taxonomy" id="385682"/>
    <lineage>
        <taxon>Bacteria</taxon>
        <taxon>Pseudomonadati</taxon>
        <taxon>Bacteroidota</taxon>
        <taxon>Bacteroidia</taxon>
        <taxon>Marinilabiliales</taxon>
        <taxon>Marinilabiliaceae</taxon>
        <taxon>Thermophagus</taxon>
    </lineage>
</organism>
<feature type="transmembrane region" description="Helical" evidence="1">
    <location>
        <begin position="6"/>
        <end position="25"/>
    </location>
</feature>
<reference evidence="2 3" key="1">
    <citation type="submission" date="2016-10" db="EMBL/GenBank/DDBJ databases">
        <authorList>
            <person name="de Groot N.N."/>
        </authorList>
    </citation>
    <scope>NUCLEOTIDE SEQUENCE [LARGE SCALE GENOMIC DNA]</scope>
    <source>
        <strain evidence="2 3">DSM 19012</strain>
    </source>
</reference>
<dbReference type="STRING" id="385682.SAMN05444380_10885"/>
<dbReference type="eggNOG" id="ENOG5030KUU">
    <property type="taxonomic scope" value="Bacteria"/>
</dbReference>
<gene>
    <name evidence="2" type="ORF">SAMN05444380_10885</name>
</gene>
<dbReference type="OrthoDB" id="1123457at2"/>
<accession>A0A1I1YQR0</accession>
<keyword evidence="3" id="KW-1185">Reference proteome</keyword>
<evidence type="ECO:0000313" key="3">
    <source>
        <dbReference type="Proteomes" id="UP000181976"/>
    </source>
</evidence>
<protein>
    <submittedName>
        <fullName evidence="2">Uncharacterized protein</fullName>
    </submittedName>
</protein>
<dbReference type="EMBL" id="FONA01000008">
    <property type="protein sequence ID" value="SFE21831.1"/>
    <property type="molecule type" value="Genomic_DNA"/>
</dbReference>
<evidence type="ECO:0000313" key="2">
    <source>
        <dbReference type="EMBL" id="SFE21831.1"/>
    </source>
</evidence>
<dbReference type="AlphaFoldDB" id="A0A1I1YQR0"/>
<dbReference type="RefSeq" id="WP_010528373.1">
    <property type="nucleotide sequence ID" value="NZ_AFSL01000083.1"/>
</dbReference>
<name>A0A1I1YQR0_9BACT</name>